<reference evidence="6 7" key="1">
    <citation type="submission" date="2023-07" db="EMBL/GenBank/DDBJ databases">
        <title>Genomic Encyclopedia of Type Strains, Phase IV (KMG-IV): sequencing the most valuable type-strain genomes for metagenomic binning, comparative biology and taxonomic classification.</title>
        <authorList>
            <person name="Goeker M."/>
        </authorList>
    </citation>
    <scope>NUCLEOTIDE SEQUENCE [LARGE SCALE GENOMIC DNA]</scope>
    <source>
        <strain evidence="6 7">DSM 19619</strain>
    </source>
</reference>
<organism evidence="6 7">
    <name type="scientific">Labrys wisconsinensis</name>
    <dbReference type="NCBI Taxonomy" id="425677"/>
    <lineage>
        <taxon>Bacteria</taxon>
        <taxon>Pseudomonadati</taxon>
        <taxon>Pseudomonadota</taxon>
        <taxon>Alphaproteobacteria</taxon>
        <taxon>Hyphomicrobiales</taxon>
        <taxon>Xanthobacteraceae</taxon>
        <taxon>Labrys</taxon>
    </lineage>
</organism>
<sequence>MRILARMFGPGVVVGALLATAAHAADFHGFDPESFSGAPLSAEQLKAMVAEAVAAHPPRNGAKLTIGFANLQRDIVFCQRVEKGLLDNAALAGVDLLVSDNRLDGATALSNAQSFIQRGVDAAIEFQTDANFGPIIMKAFDDAETKVTAIDIPMGGATFFGANNPRSGFMGGSYLAQAAIALKGLDTVRKGYLVVGELPQSGAIPMMRTNGEAAGFLATVKDFPPGQVIKIDTKNTLQESFAQMTNILPRIPPGVPIMVTAINDQSASGMLRAAKQAGREDDVVAVGMGADETETLVNEPRFVASVGYFPERYGNYLLPIALMHLAGKEVPPSVLVNHVMISKANVCDYYPSFKCDPKGAVVDYKFPQAEFEAYLASLRGDPTLEAYKTLIPTK</sequence>
<feature type="signal peptide" evidence="4">
    <location>
        <begin position="1"/>
        <end position="24"/>
    </location>
</feature>
<dbReference type="Gene3D" id="3.40.50.2300">
    <property type="match status" value="2"/>
</dbReference>
<feature type="chain" id="PRO_5047414402" evidence="4">
    <location>
        <begin position="25"/>
        <end position="394"/>
    </location>
</feature>
<evidence type="ECO:0000256" key="3">
    <source>
        <dbReference type="ARBA" id="ARBA00022729"/>
    </source>
</evidence>
<evidence type="ECO:0000313" key="6">
    <source>
        <dbReference type="EMBL" id="MDQ0469605.1"/>
    </source>
</evidence>
<comment type="similarity">
    <text evidence="2">Belongs to the bacterial solute-binding protein 2 family.</text>
</comment>
<evidence type="ECO:0000259" key="5">
    <source>
        <dbReference type="Pfam" id="PF13407"/>
    </source>
</evidence>
<feature type="domain" description="Periplasmic binding protein" evidence="5">
    <location>
        <begin position="66"/>
        <end position="329"/>
    </location>
</feature>
<evidence type="ECO:0000256" key="4">
    <source>
        <dbReference type="SAM" id="SignalP"/>
    </source>
</evidence>
<dbReference type="Pfam" id="PF13407">
    <property type="entry name" value="Peripla_BP_4"/>
    <property type="match status" value="1"/>
</dbReference>
<comment type="caution">
    <text evidence="6">The sequence shown here is derived from an EMBL/GenBank/DDBJ whole genome shotgun (WGS) entry which is preliminary data.</text>
</comment>
<dbReference type="InterPro" id="IPR025997">
    <property type="entry name" value="SBP_2_dom"/>
</dbReference>
<dbReference type="EMBL" id="JAUSVX010000004">
    <property type="protein sequence ID" value="MDQ0469605.1"/>
    <property type="molecule type" value="Genomic_DNA"/>
</dbReference>
<dbReference type="PANTHER" id="PTHR46847:SF1">
    <property type="entry name" value="D-ALLOSE-BINDING PERIPLASMIC PROTEIN-RELATED"/>
    <property type="match status" value="1"/>
</dbReference>
<evidence type="ECO:0000313" key="7">
    <source>
        <dbReference type="Proteomes" id="UP001242480"/>
    </source>
</evidence>
<dbReference type="SUPFAM" id="SSF53822">
    <property type="entry name" value="Periplasmic binding protein-like I"/>
    <property type="match status" value="1"/>
</dbReference>
<gene>
    <name evidence="6" type="ORF">QO011_002621</name>
</gene>
<accession>A0ABU0J7N3</accession>
<protein>
    <submittedName>
        <fullName evidence="6">Ribose transport system substrate-binding protein</fullName>
    </submittedName>
</protein>
<keyword evidence="3 4" id="KW-0732">Signal</keyword>
<dbReference type="PANTHER" id="PTHR46847">
    <property type="entry name" value="D-ALLOSE-BINDING PERIPLASMIC PROTEIN-RELATED"/>
    <property type="match status" value="1"/>
</dbReference>
<dbReference type="CDD" id="cd01536">
    <property type="entry name" value="PBP1_ABC_sugar_binding-like"/>
    <property type="match status" value="1"/>
</dbReference>
<evidence type="ECO:0000256" key="2">
    <source>
        <dbReference type="ARBA" id="ARBA00007639"/>
    </source>
</evidence>
<dbReference type="Proteomes" id="UP001242480">
    <property type="component" value="Unassembled WGS sequence"/>
</dbReference>
<dbReference type="RefSeq" id="WP_307272451.1">
    <property type="nucleotide sequence ID" value="NZ_JAUSVX010000004.1"/>
</dbReference>
<dbReference type="InterPro" id="IPR028082">
    <property type="entry name" value="Peripla_BP_I"/>
</dbReference>
<comment type="subcellular location">
    <subcellularLocation>
        <location evidence="1">Cell envelope</location>
    </subcellularLocation>
</comment>
<proteinExistence type="inferred from homology"/>
<evidence type="ECO:0000256" key="1">
    <source>
        <dbReference type="ARBA" id="ARBA00004196"/>
    </source>
</evidence>
<keyword evidence="7" id="KW-1185">Reference proteome</keyword>
<name>A0ABU0J7N3_9HYPH</name>